<proteinExistence type="predicted"/>
<dbReference type="AlphaFoldDB" id="A0A7R9D8B6"/>
<organism evidence="1">
    <name type="scientific">Timema poppense</name>
    <name type="common">Walking stick</name>
    <dbReference type="NCBI Taxonomy" id="170557"/>
    <lineage>
        <taxon>Eukaryota</taxon>
        <taxon>Metazoa</taxon>
        <taxon>Ecdysozoa</taxon>
        <taxon>Arthropoda</taxon>
        <taxon>Hexapoda</taxon>
        <taxon>Insecta</taxon>
        <taxon>Pterygota</taxon>
        <taxon>Neoptera</taxon>
        <taxon>Polyneoptera</taxon>
        <taxon>Phasmatodea</taxon>
        <taxon>Timematodea</taxon>
        <taxon>Timematoidea</taxon>
        <taxon>Timematidae</taxon>
        <taxon>Timema</taxon>
    </lineage>
</organism>
<gene>
    <name evidence="1" type="ORF">TPSB3V08_LOCUS7126</name>
</gene>
<name>A0A7R9D8B6_TIMPO</name>
<reference evidence="1" key="1">
    <citation type="submission" date="2020-11" db="EMBL/GenBank/DDBJ databases">
        <authorList>
            <person name="Tran Van P."/>
        </authorList>
    </citation>
    <scope>NUCLEOTIDE SEQUENCE</scope>
</reference>
<protein>
    <submittedName>
        <fullName evidence="1">Uncharacterized protein</fullName>
    </submittedName>
</protein>
<accession>A0A7R9D8B6</accession>
<dbReference type="SUPFAM" id="SSF55781">
    <property type="entry name" value="GAF domain-like"/>
    <property type="match status" value="1"/>
</dbReference>
<dbReference type="EMBL" id="OD004454">
    <property type="protein sequence ID" value="CAD7409983.1"/>
    <property type="molecule type" value="Genomic_DNA"/>
</dbReference>
<dbReference type="Gene3D" id="3.30.450.40">
    <property type="match status" value="1"/>
</dbReference>
<evidence type="ECO:0000313" key="1">
    <source>
        <dbReference type="EMBL" id="CAD7409983.1"/>
    </source>
</evidence>
<dbReference type="InterPro" id="IPR029016">
    <property type="entry name" value="GAF-like_dom_sf"/>
</dbReference>
<sequence>MDQAFSIFCGLGIHNTLMYSEVEKAMARQKVALEVLSYHATASNKEVEALLMVQVALTSRRDEFVPSSGWKEITSKQP</sequence>